<dbReference type="AlphaFoldDB" id="A0A5B1BN64"/>
<organism evidence="1 2">
    <name type="scientific">Mycobacterium simiae</name>
    <name type="common">Mycobacterium habana</name>
    <dbReference type="NCBI Taxonomy" id="1784"/>
    <lineage>
        <taxon>Bacteria</taxon>
        <taxon>Bacillati</taxon>
        <taxon>Actinomycetota</taxon>
        <taxon>Actinomycetes</taxon>
        <taxon>Mycobacteriales</taxon>
        <taxon>Mycobacteriaceae</taxon>
        <taxon>Mycobacterium</taxon>
        <taxon>Mycobacterium simiae complex</taxon>
    </lineage>
</organism>
<gene>
    <name evidence="1" type="ORF">F0Q45_12855</name>
</gene>
<accession>A0A5B1BN64</accession>
<evidence type="ECO:0000313" key="2">
    <source>
        <dbReference type="Proteomes" id="UP000324701"/>
    </source>
</evidence>
<reference evidence="1 2" key="1">
    <citation type="submission" date="2019-09" db="EMBL/GenBank/DDBJ databases">
        <title>Report of infection by Mycobacterium simiae a patient suffering from pulmonary tuberculosis.</title>
        <authorList>
            <person name="Mohanty P.S."/>
            <person name="Bansal A.K."/>
            <person name="Singh H."/>
            <person name="Sharma S."/>
            <person name="Patil S.A."/>
            <person name="Upadhaya P."/>
            <person name="Singh P.K."/>
            <person name="Kumar D."/>
            <person name="Kumar S."/>
            <person name="Singh R.K."/>
            <person name="Chaudhary B."/>
        </authorList>
    </citation>
    <scope>NUCLEOTIDE SEQUENCE [LARGE SCALE GENOMIC DNA]</scope>
    <source>
        <strain evidence="1 2">JAL-560-SIM</strain>
    </source>
</reference>
<name>A0A5B1BN64_MYCSI</name>
<proteinExistence type="predicted"/>
<keyword evidence="2" id="KW-1185">Reference proteome</keyword>
<sequence length="169" mass="18146">MNSPGDDFDSDDYDAVEPWGADGTARWTVDPFVGLAPAASPDGESNVDHAPEHIATFRVTNPQGSVSVSTLMDGRVEQVQLSERVARMSESQLAAEILVIADLARQKAQSAQYVFILERMGQAADGDHQRSALLGEFVGKTWGLPTPEEAEAAAAEVFATRYHGDNANN</sequence>
<comment type="caution">
    <text evidence="1">The sequence shown here is derived from an EMBL/GenBank/DDBJ whole genome shotgun (WGS) entry which is preliminary data.</text>
</comment>
<dbReference type="OrthoDB" id="4641051at2"/>
<dbReference type="Proteomes" id="UP000324701">
    <property type="component" value="Unassembled WGS sequence"/>
</dbReference>
<dbReference type="EMBL" id="VTZN01000070">
    <property type="protein sequence ID" value="KAA1249846.1"/>
    <property type="molecule type" value="Genomic_DNA"/>
</dbReference>
<evidence type="ECO:0000313" key="1">
    <source>
        <dbReference type="EMBL" id="KAA1249846.1"/>
    </source>
</evidence>
<dbReference type="RefSeq" id="WP_149654317.1">
    <property type="nucleotide sequence ID" value="NZ_VTZN01000070.1"/>
</dbReference>
<protein>
    <submittedName>
        <fullName evidence="1">Secretion protein EspD</fullName>
    </submittedName>
</protein>